<gene>
    <name evidence="3" type="ORF">SAMN05428964_107194</name>
    <name evidence="2" type="ORF">TH44_11205</name>
</gene>
<accession>A0A154KTZ7</accession>
<feature type="region of interest" description="Disordered" evidence="1">
    <location>
        <begin position="140"/>
        <end position="164"/>
    </location>
</feature>
<protein>
    <recommendedName>
        <fullName evidence="6">EAL domain-containing protein</fullName>
    </recommendedName>
</protein>
<feature type="compositionally biased region" description="Basic and acidic residues" evidence="1">
    <location>
        <begin position="149"/>
        <end position="163"/>
    </location>
</feature>
<evidence type="ECO:0000313" key="5">
    <source>
        <dbReference type="Proteomes" id="UP000252266"/>
    </source>
</evidence>
<organism evidence="2 5">
    <name type="scientific">Thalassospira xiamenensis</name>
    <dbReference type="NCBI Taxonomy" id="220697"/>
    <lineage>
        <taxon>Bacteria</taxon>
        <taxon>Pseudomonadati</taxon>
        <taxon>Pseudomonadota</taxon>
        <taxon>Alphaproteobacteria</taxon>
        <taxon>Rhodospirillales</taxon>
        <taxon>Thalassospiraceae</taxon>
        <taxon>Thalassospira</taxon>
    </lineage>
</organism>
<sequence>MSESTLPSPEAFLVDYVRRLERRKDGVGAIHVHFSKLLPFNRRDHHIRTAIASFEDIVPEVTGRIFTLSNQDLIFIFDAAEIDEVNAVIFRLKFLFNDDPLISDGKDESGAPATFTDYFDVAQQYKDFLHLTQTLVRSNANRPRQVSKAAERHNDSPDLEDGRAPLTPKILGRIDEALRRADLSNLMRRQAICAVVGDANPTPVFHELFISIKDLQQTLLPDVNVLSNRWLFQHLTEILDRRMLSLLTRSNDASVTGSVSINLNVSTLLSPDFLTFDSNVKAGQRGTIVLELQKIDIFADLGAFFFARDFCRDRGYRICIDGISHLSLPYINRNKLGVDMIKMIWDPEMENLDEEHGNAMREAVAQSGDTRVIMCRCDDERAIKFGHGINITMFQGRYVEQLLSERTKK</sequence>
<evidence type="ECO:0000256" key="1">
    <source>
        <dbReference type="SAM" id="MobiDB-lite"/>
    </source>
</evidence>
<name>A0A154KTZ7_9PROT</name>
<dbReference type="AlphaFoldDB" id="A0A154KTZ7"/>
<dbReference type="RefSeq" id="WP_062949827.1">
    <property type="nucleotide sequence ID" value="NZ_JALLPZ010000002.1"/>
</dbReference>
<dbReference type="SUPFAM" id="SSF141868">
    <property type="entry name" value="EAL domain-like"/>
    <property type="match status" value="1"/>
</dbReference>
<dbReference type="InterPro" id="IPR035919">
    <property type="entry name" value="EAL_sf"/>
</dbReference>
<dbReference type="Proteomes" id="UP000252266">
    <property type="component" value="Unassembled WGS sequence"/>
</dbReference>
<evidence type="ECO:0000313" key="3">
    <source>
        <dbReference type="EMBL" id="SOC29610.1"/>
    </source>
</evidence>
<evidence type="ECO:0000313" key="2">
    <source>
        <dbReference type="EMBL" id="RCK50546.1"/>
    </source>
</evidence>
<reference evidence="2 5" key="1">
    <citation type="submission" date="2014-07" db="EMBL/GenBank/DDBJ databases">
        <title>Draft genome sequence of Thalassospira xiamenensis IB13.</title>
        <authorList>
            <person name="Lai Q."/>
            <person name="Shao Z."/>
        </authorList>
    </citation>
    <scope>NUCLEOTIDE SEQUENCE [LARGE SCALE GENOMIC DNA]</scope>
    <source>
        <strain evidence="2 5">IB13</strain>
    </source>
</reference>
<dbReference type="EMBL" id="JPWJ01000005">
    <property type="protein sequence ID" value="RCK50546.1"/>
    <property type="molecule type" value="Genomic_DNA"/>
</dbReference>
<proteinExistence type="predicted"/>
<evidence type="ECO:0008006" key="6">
    <source>
        <dbReference type="Google" id="ProtNLM"/>
    </source>
</evidence>
<dbReference type="Proteomes" id="UP000219068">
    <property type="component" value="Unassembled WGS sequence"/>
</dbReference>
<reference evidence="3 4" key="2">
    <citation type="submission" date="2017-08" db="EMBL/GenBank/DDBJ databases">
        <authorList>
            <person name="de Groot N.N."/>
        </authorList>
    </citation>
    <scope>NUCLEOTIDE SEQUENCE [LARGE SCALE GENOMIC DNA]</scope>
    <source>
        <strain evidence="3 4">USBA 78</strain>
    </source>
</reference>
<dbReference type="EMBL" id="OBMM01000007">
    <property type="protein sequence ID" value="SOC29610.1"/>
    <property type="molecule type" value="Genomic_DNA"/>
</dbReference>
<evidence type="ECO:0000313" key="4">
    <source>
        <dbReference type="Proteomes" id="UP000219068"/>
    </source>
</evidence>
<dbReference type="Gene3D" id="3.20.20.450">
    <property type="entry name" value="EAL domain"/>
    <property type="match status" value="1"/>
</dbReference>